<accession>A8LKW0</accession>
<gene>
    <name evidence="2" type="ordered locus">Dshi_1582</name>
</gene>
<reference evidence="3" key="1">
    <citation type="journal article" date="2010" name="ISME J.">
        <title>The complete genome sequence of the algal symbiont Dinoroseobacter shibae: a hitchhiker's guide to life in the sea.</title>
        <authorList>
            <person name="Wagner-Dobler I."/>
            <person name="Ballhausen B."/>
            <person name="Berger M."/>
            <person name="Brinkhoff T."/>
            <person name="Buchholz I."/>
            <person name="Bunk B."/>
            <person name="Cypionka H."/>
            <person name="Daniel R."/>
            <person name="Drepper T."/>
            <person name="Gerdts G."/>
            <person name="Hahnke S."/>
            <person name="Han C."/>
            <person name="Jahn D."/>
            <person name="Kalhoefer D."/>
            <person name="Kiss H."/>
            <person name="Klenk H.P."/>
            <person name="Kyrpides N."/>
            <person name="Liebl W."/>
            <person name="Liesegang H."/>
            <person name="Meincke L."/>
            <person name="Pati A."/>
            <person name="Petersen J."/>
            <person name="Piekarski T."/>
            <person name="Pommerenke C."/>
            <person name="Pradella S."/>
            <person name="Pukall R."/>
            <person name="Rabus R."/>
            <person name="Stackebrandt E."/>
            <person name="Thole S."/>
            <person name="Thompson L."/>
            <person name="Tielen P."/>
            <person name="Tomasch J."/>
            <person name="von Jan M."/>
            <person name="Wanphrut N."/>
            <person name="Wichels A."/>
            <person name="Zech H."/>
            <person name="Simon M."/>
        </authorList>
    </citation>
    <scope>NUCLEOTIDE SEQUENCE [LARGE SCALE GENOMIC DNA]</scope>
    <source>
        <strain evidence="3">DSM 16493 / NCIMB 14021 / DFL 12</strain>
    </source>
</reference>
<organism evidence="2 3">
    <name type="scientific">Dinoroseobacter shibae (strain DSM 16493 / NCIMB 14021 / DFL 12)</name>
    <dbReference type="NCBI Taxonomy" id="398580"/>
    <lineage>
        <taxon>Bacteria</taxon>
        <taxon>Pseudomonadati</taxon>
        <taxon>Pseudomonadota</taxon>
        <taxon>Alphaproteobacteria</taxon>
        <taxon>Rhodobacterales</taxon>
        <taxon>Roseobacteraceae</taxon>
        <taxon>Dinoroseobacter</taxon>
    </lineage>
</organism>
<proteinExistence type="predicted"/>
<feature type="transmembrane region" description="Helical" evidence="1">
    <location>
        <begin position="47"/>
        <end position="65"/>
    </location>
</feature>
<evidence type="ECO:0000313" key="2">
    <source>
        <dbReference type="EMBL" id="ABV93324.1"/>
    </source>
</evidence>
<dbReference type="KEGG" id="dsh:Dshi_1582"/>
<dbReference type="Proteomes" id="UP000006833">
    <property type="component" value="Chromosome"/>
</dbReference>
<evidence type="ECO:0000256" key="1">
    <source>
        <dbReference type="SAM" id="Phobius"/>
    </source>
</evidence>
<feature type="transmembrane region" description="Helical" evidence="1">
    <location>
        <begin position="86"/>
        <end position="113"/>
    </location>
</feature>
<sequence>MAYLRSGMRGILWILYRVFGLACIGLSAQMGLLIAQFDSSYVPRAEQWPYVIAFLLLLCGGLVLLPSTTPVWIKQVRSPASAGLAITSLVALWAAVLAGVNMLVAAGVLVLASLDISRLLQGVSVLMLTGVLCAGGLGLISPGKVSRRVPIMDAAAARCGKLHPLPNASRYR</sequence>
<protein>
    <submittedName>
        <fullName evidence="2">Uncharacterized protein</fullName>
    </submittedName>
</protein>
<feature type="transmembrane region" description="Helical" evidence="1">
    <location>
        <begin position="12"/>
        <end position="35"/>
    </location>
</feature>
<feature type="transmembrane region" description="Helical" evidence="1">
    <location>
        <begin position="119"/>
        <end position="140"/>
    </location>
</feature>
<keyword evidence="1" id="KW-0812">Transmembrane</keyword>
<name>A8LKW0_DINSH</name>
<dbReference type="HOGENOM" id="CLU_1552860_0_0_5"/>
<keyword evidence="1" id="KW-1133">Transmembrane helix</keyword>
<evidence type="ECO:0000313" key="3">
    <source>
        <dbReference type="Proteomes" id="UP000006833"/>
    </source>
</evidence>
<keyword evidence="1" id="KW-0472">Membrane</keyword>
<dbReference type="STRING" id="398580.Dshi_1582"/>
<dbReference type="EMBL" id="CP000830">
    <property type="protein sequence ID" value="ABV93324.1"/>
    <property type="molecule type" value="Genomic_DNA"/>
</dbReference>
<dbReference type="RefSeq" id="WP_012178254.1">
    <property type="nucleotide sequence ID" value="NC_009952.1"/>
</dbReference>
<dbReference type="AlphaFoldDB" id="A8LKW0"/>
<keyword evidence="3" id="KW-1185">Reference proteome</keyword>